<evidence type="ECO:0000256" key="2">
    <source>
        <dbReference type="SAM" id="MobiDB-lite"/>
    </source>
</evidence>
<feature type="compositionally biased region" description="Basic and acidic residues" evidence="2">
    <location>
        <begin position="267"/>
        <end position="312"/>
    </location>
</feature>
<keyword evidence="1" id="KW-0175">Coiled coil</keyword>
<feature type="compositionally biased region" description="Polar residues" evidence="2">
    <location>
        <begin position="331"/>
        <end position="349"/>
    </location>
</feature>
<feature type="region of interest" description="Disordered" evidence="2">
    <location>
        <begin position="1"/>
        <end position="30"/>
    </location>
</feature>
<feature type="compositionally biased region" description="Polar residues" evidence="2">
    <location>
        <begin position="1"/>
        <end position="10"/>
    </location>
</feature>
<dbReference type="InterPro" id="IPR037391">
    <property type="entry name" value="PMF1-bd"/>
</dbReference>
<dbReference type="GO" id="GO:0007283">
    <property type="term" value="P:spermatogenesis"/>
    <property type="evidence" value="ECO:0007669"/>
    <property type="project" value="TreeGrafter"/>
</dbReference>
<accession>A0AAN8B3H8</accession>
<feature type="region of interest" description="Disordered" evidence="2">
    <location>
        <begin position="1188"/>
        <end position="1228"/>
    </location>
</feature>
<organism evidence="3 4">
    <name type="scientific">Champsocephalus esox</name>
    <name type="common">pike icefish</name>
    <dbReference type="NCBI Taxonomy" id="159716"/>
    <lineage>
        <taxon>Eukaryota</taxon>
        <taxon>Metazoa</taxon>
        <taxon>Chordata</taxon>
        <taxon>Craniata</taxon>
        <taxon>Vertebrata</taxon>
        <taxon>Euteleostomi</taxon>
        <taxon>Actinopterygii</taxon>
        <taxon>Neopterygii</taxon>
        <taxon>Teleostei</taxon>
        <taxon>Neoteleostei</taxon>
        <taxon>Acanthomorphata</taxon>
        <taxon>Eupercaria</taxon>
        <taxon>Perciformes</taxon>
        <taxon>Notothenioidei</taxon>
        <taxon>Channichthyidae</taxon>
        <taxon>Champsocephalus</taxon>
    </lineage>
</organism>
<evidence type="ECO:0000313" key="3">
    <source>
        <dbReference type="EMBL" id="KAK5877425.1"/>
    </source>
</evidence>
<dbReference type="AlphaFoldDB" id="A0AAN8B3H8"/>
<name>A0AAN8B3H8_9TELE</name>
<dbReference type="PANTHER" id="PTHR18881">
    <property type="entry name" value="POLYAMINE-MODULATED FACTOR 1-BINDING PROTEIN 1-RELATED"/>
    <property type="match status" value="1"/>
</dbReference>
<keyword evidence="4" id="KW-1185">Reference proteome</keyword>
<dbReference type="Proteomes" id="UP001335648">
    <property type="component" value="Unassembled WGS sequence"/>
</dbReference>
<feature type="coiled-coil region" evidence="1">
    <location>
        <begin position="875"/>
        <end position="1053"/>
    </location>
</feature>
<sequence>MSKKTTSPESGENVKLLGHESDDLNLPPPPEEKLEVSIYDSNNIKQLVNEFKGLHVQRLTCLELDTTLNKEERQQKKVNFLWSYVNDLVEQNQVLAETVEDLQKEADNKVSCRGMKLHASDPILNVSEADLRTLFLDELVGPAANIPHSSVSLVQITSELEDLKIQLQSKDMVICDLERTLGENSQQKQKTAAQTLASRERLELLQSELSCLQRIHKENMKEITERGVCITKLQAASELLPRRREGDDTRTQLSKLNERARELQEELRRKEEEWRQRENEQKLKYEKEHEEAEERGRREEEWVRKVDEERTTHAQAVGQLAKKADVLKSESAVSRKQVEQQQQKELSGSRQKEEALLSEAEAKMESLRGGLGALFERRMEEKEERNNHLTEELNTARLKMKEREEDVVGLRATQDSLKGTMALKEKHTQQLLHDNTQLKESLSSLQSKLQTTSETLDQTRKSLDTEQQQIQEQLHHANKARKHLQQELTHARHTAEKKIQKREMKTCALAKQLSECQEELLQKDKALEELCEEREELRAKMEDRSRECVHLHQTKERLEADLALSHEKIHTSHLEVRSRDQFILQLRAEMKTAEQKHQREQEPVAVLEGEVRHLKHKVRGHHEEKFQLIEKVRDIERLVDQKEKEQQQLHEQLHDGQQQVETFKGKLKKQEVETELLHEQLRGASLQAQEQKETAAIFRQKYTAAMEKVHRVQGQVEHLEEELQYSQHQLRDSKLATDSVREELAEMEQRYQEKVNQWENSQEALDQLTDELQANQHLLRECQQKEEHLKGLIGSMQEQKDALKRQSHSHSDEEHVHQLKHHQQLQKRCTEQVESLAWCEKAILQMKSELERQAQGKVCLKRSLLASHHTHVIDRSQLEQEAIHLENEVTCVELELADTQKVHVALLRQSEEELKEARREVEVQREEAQRLQEEILKEEEKRRSAIRDKQSLSACVRQLSREIDELRSKRQVTEEELAARAEEARRMEGCLNEGKLAEGKIRSVAVRLEAEVLELRRNLQQAVDHKLEAEREKQEAQEQLKETQIGKANLRCESQLVLTNVNRWISEQRASNESLSAQMKAQNKMLLILTEEKAHLQGANDTLKAEVKRLKEAADKKQRDMEHFQALIRDQGIRQDDRTLEKQGCVARNLSKMEDMQTRLRSNLEAVGMLNQQLTSLSRENKRLRRQLEEEKSKRRQVALPPPPPSQQSSSVHLPPPPPPLGLDTVTGDIDGILTQTKARESSIQSKKMALGVICASRR</sequence>
<comment type="caution">
    <text evidence="3">The sequence shown here is derived from an EMBL/GenBank/DDBJ whole genome shotgun (WGS) entry which is preliminary data.</text>
</comment>
<feature type="coiled-coil region" evidence="1">
    <location>
        <begin position="435"/>
        <end position="487"/>
    </location>
</feature>
<feature type="coiled-coil region" evidence="1">
    <location>
        <begin position="1093"/>
        <end position="1127"/>
    </location>
</feature>
<reference evidence="3 4" key="1">
    <citation type="journal article" date="2023" name="Mol. Biol. Evol.">
        <title>Genomics of Secondarily Temperate Adaptation in the Only Non-Antarctic Icefish.</title>
        <authorList>
            <person name="Rivera-Colon A.G."/>
            <person name="Rayamajhi N."/>
            <person name="Minhas B.F."/>
            <person name="Madrigal G."/>
            <person name="Bilyk K.T."/>
            <person name="Yoon V."/>
            <person name="Hune M."/>
            <person name="Gregory S."/>
            <person name="Cheng C.H.C."/>
            <person name="Catchen J.M."/>
        </authorList>
    </citation>
    <scope>NUCLEOTIDE SEQUENCE [LARGE SCALE GENOMIC DNA]</scope>
    <source>
        <strain evidence="3">JC2023a</strain>
    </source>
</reference>
<dbReference type="EMBL" id="JAULUE010002066">
    <property type="protein sequence ID" value="KAK5877425.1"/>
    <property type="molecule type" value="Genomic_DNA"/>
</dbReference>
<evidence type="ECO:0000313" key="4">
    <source>
        <dbReference type="Proteomes" id="UP001335648"/>
    </source>
</evidence>
<gene>
    <name evidence="3" type="ORF">CesoFtcFv8_024928</name>
</gene>
<feature type="coiled-coil region" evidence="1">
    <location>
        <begin position="702"/>
        <end position="785"/>
    </location>
</feature>
<dbReference type="PANTHER" id="PTHR18881:SF2">
    <property type="entry name" value="POLYAMINE-MODULATED FACTOR 1-BINDING PROTEIN 1"/>
    <property type="match status" value="1"/>
</dbReference>
<proteinExistence type="predicted"/>
<evidence type="ECO:0000256" key="1">
    <source>
        <dbReference type="SAM" id="Coils"/>
    </source>
</evidence>
<protein>
    <submittedName>
        <fullName evidence="3">Uncharacterized protein</fullName>
    </submittedName>
</protein>
<feature type="coiled-coil region" evidence="1">
    <location>
        <begin position="625"/>
        <end position="659"/>
    </location>
</feature>
<feature type="region of interest" description="Disordered" evidence="2">
    <location>
        <begin position="267"/>
        <end position="355"/>
    </location>
</feature>
<feature type="coiled-coil region" evidence="1">
    <location>
        <begin position="513"/>
        <end position="547"/>
    </location>
</feature>